<organism evidence="8 9">
    <name type="scientific">Paraferrimonas sedimenticola</name>
    <dbReference type="NCBI Taxonomy" id="375674"/>
    <lineage>
        <taxon>Bacteria</taxon>
        <taxon>Pseudomonadati</taxon>
        <taxon>Pseudomonadota</taxon>
        <taxon>Gammaproteobacteria</taxon>
        <taxon>Alteromonadales</taxon>
        <taxon>Ferrimonadaceae</taxon>
        <taxon>Paraferrimonas</taxon>
    </lineage>
</organism>
<protein>
    <recommendedName>
        <fullName evidence="3">peptidylprolyl isomerase</fullName>
        <ecNumber evidence="3">5.2.1.8</ecNumber>
    </recommendedName>
</protein>
<dbReference type="RefSeq" id="WP_095505170.1">
    <property type="nucleotide sequence ID" value="NZ_BSNC01000004.1"/>
</dbReference>
<dbReference type="Proteomes" id="UP001161422">
    <property type="component" value="Unassembled WGS sequence"/>
</dbReference>
<dbReference type="InterPro" id="IPR050245">
    <property type="entry name" value="PrsA_foldase"/>
</dbReference>
<dbReference type="InterPro" id="IPR000297">
    <property type="entry name" value="PPIase_PpiC"/>
</dbReference>
<dbReference type="AlphaFoldDB" id="A0AA37RXC8"/>
<keyword evidence="4" id="KW-0732">Signal</keyword>
<dbReference type="PANTHER" id="PTHR47245">
    <property type="entry name" value="PEPTIDYLPROLYL ISOMERASE"/>
    <property type="match status" value="1"/>
</dbReference>
<evidence type="ECO:0000313" key="9">
    <source>
        <dbReference type="Proteomes" id="UP001161422"/>
    </source>
</evidence>
<dbReference type="EC" id="5.2.1.8" evidence="3"/>
<evidence type="ECO:0000313" key="8">
    <source>
        <dbReference type="EMBL" id="GLP96397.1"/>
    </source>
</evidence>
<evidence type="ECO:0000256" key="2">
    <source>
        <dbReference type="ARBA" id="ARBA00007656"/>
    </source>
</evidence>
<dbReference type="InterPro" id="IPR027304">
    <property type="entry name" value="Trigger_fact/SurA_dom_sf"/>
</dbReference>
<dbReference type="PANTHER" id="PTHR47245:SF1">
    <property type="entry name" value="FOLDASE PROTEIN PRSA"/>
    <property type="match status" value="1"/>
</dbReference>
<comment type="catalytic activity">
    <reaction evidence="1">
        <text>[protein]-peptidylproline (omega=180) = [protein]-peptidylproline (omega=0)</text>
        <dbReference type="Rhea" id="RHEA:16237"/>
        <dbReference type="Rhea" id="RHEA-COMP:10747"/>
        <dbReference type="Rhea" id="RHEA-COMP:10748"/>
        <dbReference type="ChEBI" id="CHEBI:83833"/>
        <dbReference type="ChEBI" id="CHEBI:83834"/>
        <dbReference type="EC" id="5.2.1.8"/>
    </reaction>
</comment>
<evidence type="ECO:0000256" key="4">
    <source>
        <dbReference type="ARBA" id="ARBA00022729"/>
    </source>
</evidence>
<evidence type="ECO:0000259" key="7">
    <source>
        <dbReference type="Pfam" id="PF13145"/>
    </source>
</evidence>
<dbReference type="GO" id="GO:0003755">
    <property type="term" value="F:peptidyl-prolyl cis-trans isomerase activity"/>
    <property type="evidence" value="ECO:0007669"/>
    <property type="project" value="UniProtKB-KW"/>
</dbReference>
<keyword evidence="6" id="KW-0413">Isomerase</keyword>
<gene>
    <name evidence="8" type="ORF">GCM10007895_17030</name>
</gene>
<comment type="caution">
    <text evidence="8">The sequence shown here is derived from an EMBL/GenBank/DDBJ whole genome shotgun (WGS) entry which is preliminary data.</text>
</comment>
<keyword evidence="9" id="KW-1185">Reference proteome</keyword>
<evidence type="ECO:0000256" key="1">
    <source>
        <dbReference type="ARBA" id="ARBA00000971"/>
    </source>
</evidence>
<accession>A0AA37RXC8</accession>
<dbReference type="Pfam" id="PF13145">
    <property type="entry name" value="Rotamase_2"/>
    <property type="match status" value="1"/>
</dbReference>
<evidence type="ECO:0000256" key="3">
    <source>
        <dbReference type="ARBA" id="ARBA00013194"/>
    </source>
</evidence>
<evidence type="ECO:0000256" key="5">
    <source>
        <dbReference type="ARBA" id="ARBA00023110"/>
    </source>
</evidence>
<proteinExistence type="inferred from homology"/>
<keyword evidence="5" id="KW-0697">Rotamase</keyword>
<reference evidence="8" key="1">
    <citation type="journal article" date="2014" name="Int. J. Syst. Evol. Microbiol.">
        <title>Complete genome sequence of Corynebacterium casei LMG S-19264T (=DSM 44701T), isolated from a smear-ripened cheese.</title>
        <authorList>
            <consortium name="US DOE Joint Genome Institute (JGI-PGF)"/>
            <person name="Walter F."/>
            <person name="Albersmeier A."/>
            <person name="Kalinowski J."/>
            <person name="Ruckert C."/>
        </authorList>
    </citation>
    <scope>NUCLEOTIDE SEQUENCE</scope>
    <source>
        <strain evidence="8">NBRC 101628</strain>
    </source>
</reference>
<reference evidence="8" key="2">
    <citation type="submission" date="2023-01" db="EMBL/GenBank/DDBJ databases">
        <title>Draft genome sequence of Paraferrimonas sedimenticola strain NBRC 101628.</title>
        <authorList>
            <person name="Sun Q."/>
            <person name="Mori K."/>
        </authorList>
    </citation>
    <scope>NUCLEOTIDE SEQUENCE</scope>
    <source>
        <strain evidence="8">NBRC 101628</strain>
    </source>
</reference>
<comment type="similarity">
    <text evidence="2">Belongs to the PpiC/parvulin rotamase family.</text>
</comment>
<dbReference type="EMBL" id="BSNC01000004">
    <property type="protein sequence ID" value="GLP96397.1"/>
    <property type="molecule type" value="Genomic_DNA"/>
</dbReference>
<evidence type="ECO:0000256" key="6">
    <source>
        <dbReference type="ARBA" id="ARBA00023235"/>
    </source>
</evidence>
<sequence>MTIKRALLKEPLFHFLLIGALIFLADSMLASERKELILVDQSSIDYLVKQQEKLSLRSYSDEEIDQLIEAYIEDEILYREAYKRGLNQGDTRMRRNMILKLRGLMVAEIDAPSEAQLKDFYQNNLERYTAPEQFQVDHLYLSDENHSSKDLLEKLNQGADFRALSESYLKTYGQSSIDVPRSELASLFGEQAARFIVETDSSEWMGPFASSNGVHFVRRTGYTPPQVATIDQVIDYLPMDWQSEQVRQLIDAELERVRENYNIIVERSK</sequence>
<name>A0AA37RXC8_9GAMM</name>
<feature type="domain" description="PpiC" evidence="7">
    <location>
        <begin position="112"/>
        <end position="233"/>
    </location>
</feature>
<dbReference type="SUPFAM" id="SSF109998">
    <property type="entry name" value="Triger factor/SurA peptide-binding domain-like"/>
    <property type="match status" value="1"/>
</dbReference>